<accession>A0A1F5FVI9</accession>
<gene>
    <name evidence="2" type="ORF">A2165_03070</name>
</gene>
<organism evidence="2 3">
    <name type="scientific">Candidatus Curtissbacteria bacterium RBG_13_40_7</name>
    <dbReference type="NCBI Taxonomy" id="1797706"/>
    <lineage>
        <taxon>Bacteria</taxon>
        <taxon>Candidatus Curtissiibacteriota</taxon>
    </lineage>
</organism>
<dbReference type="AlphaFoldDB" id="A0A1F5FVI9"/>
<dbReference type="EMBL" id="MFAU01000042">
    <property type="protein sequence ID" value="OGD83638.1"/>
    <property type="molecule type" value="Genomic_DNA"/>
</dbReference>
<sequence>MDSPQTSQDPKEKPVGKKPPSMSLEGALELLAGIEGLIFTPDQQEQFRRMAEDGVQIGIPIDGEGPEKRSSERE</sequence>
<comment type="caution">
    <text evidence="2">The sequence shown here is derived from an EMBL/GenBank/DDBJ whole genome shotgun (WGS) entry which is preliminary data.</text>
</comment>
<protein>
    <submittedName>
        <fullName evidence="2">Uncharacterized protein</fullName>
    </submittedName>
</protein>
<evidence type="ECO:0000256" key="1">
    <source>
        <dbReference type="SAM" id="MobiDB-lite"/>
    </source>
</evidence>
<dbReference type="Proteomes" id="UP000179252">
    <property type="component" value="Unassembled WGS sequence"/>
</dbReference>
<evidence type="ECO:0000313" key="2">
    <source>
        <dbReference type="EMBL" id="OGD83638.1"/>
    </source>
</evidence>
<evidence type="ECO:0000313" key="3">
    <source>
        <dbReference type="Proteomes" id="UP000179252"/>
    </source>
</evidence>
<feature type="region of interest" description="Disordered" evidence="1">
    <location>
        <begin position="1"/>
        <end position="24"/>
    </location>
</feature>
<name>A0A1F5FVI9_9BACT</name>
<reference evidence="2 3" key="1">
    <citation type="journal article" date="2016" name="Nat. Commun.">
        <title>Thousands of microbial genomes shed light on interconnected biogeochemical processes in an aquifer system.</title>
        <authorList>
            <person name="Anantharaman K."/>
            <person name="Brown C.T."/>
            <person name="Hug L.A."/>
            <person name="Sharon I."/>
            <person name="Castelle C.J."/>
            <person name="Probst A.J."/>
            <person name="Thomas B.C."/>
            <person name="Singh A."/>
            <person name="Wilkins M.J."/>
            <person name="Karaoz U."/>
            <person name="Brodie E.L."/>
            <person name="Williams K.H."/>
            <person name="Hubbard S.S."/>
            <person name="Banfield J.F."/>
        </authorList>
    </citation>
    <scope>NUCLEOTIDE SEQUENCE [LARGE SCALE GENOMIC DNA]</scope>
</reference>
<proteinExistence type="predicted"/>